<dbReference type="PANTHER" id="PTHR24286:SF24">
    <property type="entry name" value="LANOSTEROL 14-ALPHA DEMETHYLASE"/>
    <property type="match status" value="1"/>
</dbReference>
<organism evidence="8 9">
    <name type="scientific">Siminovitchia sediminis</name>
    <dbReference type="NCBI Taxonomy" id="1274353"/>
    <lineage>
        <taxon>Bacteria</taxon>
        <taxon>Bacillati</taxon>
        <taxon>Bacillota</taxon>
        <taxon>Bacilli</taxon>
        <taxon>Bacillales</taxon>
        <taxon>Bacillaceae</taxon>
        <taxon>Siminovitchia</taxon>
    </lineage>
</organism>
<dbReference type="SUPFAM" id="SSF48264">
    <property type="entry name" value="Cytochrome P450"/>
    <property type="match status" value="1"/>
</dbReference>
<keyword evidence="7" id="KW-0503">Monooxygenase</keyword>
<accession>A0ABW4KDN1</accession>
<reference evidence="9" key="1">
    <citation type="journal article" date="2019" name="Int. J. Syst. Evol. Microbiol.">
        <title>The Global Catalogue of Microorganisms (GCM) 10K type strain sequencing project: providing services to taxonomists for standard genome sequencing and annotation.</title>
        <authorList>
            <consortium name="The Broad Institute Genomics Platform"/>
            <consortium name="The Broad Institute Genome Sequencing Center for Infectious Disease"/>
            <person name="Wu L."/>
            <person name="Ma J."/>
        </authorList>
    </citation>
    <scope>NUCLEOTIDE SEQUENCE [LARGE SCALE GENOMIC DNA]</scope>
    <source>
        <strain evidence="9">CGMCC 1.12295</strain>
    </source>
</reference>
<evidence type="ECO:0000256" key="3">
    <source>
        <dbReference type="ARBA" id="ARBA00022617"/>
    </source>
</evidence>
<dbReference type="Gene3D" id="1.10.630.10">
    <property type="entry name" value="Cytochrome P450"/>
    <property type="match status" value="1"/>
</dbReference>
<dbReference type="CDD" id="cd11067">
    <property type="entry name" value="CYP152"/>
    <property type="match status" value="1"/>
</dbReference>
<gene>
    <name evidence="8" type="ORF">ACFSCZ_06010</name>
</gene>
<evidence type="ECO:0000256" key="7">
    <source>
        <dbReference type="ARBA" id="ARBA00023033"/>
    </source>
</evidence>
<evidence type="ECO:0000256" key="6">
    <source>
        <dbReference type="ARBA" id="ARBA00023004"/>
    </source>
</evidence>
<keyword evidence="4" id="KW-0479">Metal-binding</keyword>
<dbReference type="PRINTS" id="PR00463">
    <property type="entry name" value="EP450I"/>
</dbReference>
<dbReference type="InterPro" id="IPR036396">
    <property type="entry name" value="Cyt_P450_sf"/>
</dbReference>
<keyword evidence="5" id="KW-0560">Oxidoreductase</keyword>
<comment type="similarity">
    <text evidence="2">Belongs to the cytochrome P450 family.</text>
</comment>
<dbReference type="Proteomes" id="UP001597301">
    <property type="component" value="Unassembled WGS sequence"/>
</dbReference>
<protein>
    <submittedName>
        <fullName evidence="8">Cytochrome P450</fullName>
    </submittedName>
</protein>
<evidence type="ECO:0000313" key="9">
    <source>
        <dbReference type="Proteomes" id="UP001597301"/>
    </source>
</evidence>
<comment type="cofactor">
    <cofactor evidence="1">
        <name>heme</name>
        <dbReference type="ChEBI" id="CHEBI:30413"/>
    </cofactor>
</comment>
<keyword evidence="9" id="KW-1185">Reference proteome</keyword>
<dbReference type="InterPro" id="IPR001128">
    <property type="entry name" value="Cyt_P450"/>
</dbReference>
<dbReference type="EMBL" id="JBHUEO010000012">
    <property type="protein sequence ID" value="MFD1706310.1"/>
    <property type="molecule type" value="Genomic_DNA"/>
</dbReference>
<dbReference type="PANTHER" id="PTHR24286">
    <property type="entry name" value="CYTOCHROME P450 26"/>
    <property type="match status" value="1"/>
</dbReference>
<keyword evidence="3" id="KW-0349">Heme</keyword>
<evidence type="ECO:0000256" key="2">
    <source>
        <dbReference type="ARBA" id="ARBA00010617"/>
    </source>
</evidence>
<proteinExistence type="inferred from homology"/>
<dbReference type="InterPro" id="IPR002401">
    <property type="entry name" value="Cyt_P450_E_grp-I"/>
</dbReference>
<sequence length="421" mass="49101">MPESQDVPREEGLDHSVSLMREGYMYILNRRKSFQSNVFETRLLGQKAICMGGKNAAELFYDQEKFKRKGAAPKRVQETLFGKQGVQTLDDNQHLNRKEMFMSLMSEENTKKFIDIHRTDWKKAVEEWTGKDEIVFYEEAKKILCQTACKWAGVPLPDEELEKRTNELASLFETPALIGPEHWKGRHNRNILEAWMKELVEKVREGEWSPDPQTALYTMSWHKDVEGERLDPHTAAVEILNILRPITAIAIYMCFTVLALEQFPEEKGKLASEPTGQYLQWFVQEIRRFYPFFPFVTARVKKDFTWSNYDFEKDTLTLLDVYGTNHDPELWDNPELFHPERFKVEENSQKYQLIPQGGGSYVEGHRCPGEGITIEAMKVCADFLLNKITYQMPEQDLSYSLVSMPSKPKSGCKFTQIHWKQ</sequence>
<name>A0ABW4KDN1_9BACI</name>
<dbReference type="Pfam" id="PF00067">
    <property type="entry name" value="p450"/>
    <property type="match status" value="1"/>
</dbReference>
<evidence type="ECO:0000313" key="8">
    <source>
        <dbReference type="EMBL" id="MFD1706310.1"/>
    </source>
</evidence>
<comment type="caution">
    <text evidence="8">The sequence shown here is derived from an EMBL/GenBank/DDBJ whole genome shotgun (WGS) entry which is preliminary data.</text>
</comment>
<dbReference type="RefSeq" id="WP_380772899.1">
    <property type="nucleotide sequence ID" value="NZ_JBHUEO010000012.1"/>
</dbReference>
<keyword evidence="6" id="KW-0408">Iron</keyword>
<evidence type="ECO:0000256" key="5">
    <source>
        <dbReference type="ARBA" id="ARBA00023002"/>
    </source>
</evidence>
<evidence type="ECO:0000256" key="1">
    <source>
        <dbReference type="ARBA" id="ARBA00001971"/>
    </source>
</evidence>
<evidence type="ECO:0000256" key="4">
    <source>
        <dbReference type="ARBA" id="ARBA00022723"/>
    </source>
</evidence>